<dbReference type="InterPro" id="IPR027417">
    <property type="entry name" value="P-loop_NTPase"/>
</dbReference>
<proteinExistence type="predicted"/>
<dbReference type="Gene3D" id="3.40.50.300">
    <property type="entry name" value="P-loop containing nucleotide triphosphate hydrolases"/>
    <property type="match status" value="1"/>
</dbReference>
<reference evidence="1 2" key="1">
    <citation type="submission" date="2023-05" db="EMBL/GenBank/DDBJ databases">
        <title>B98-5 Cell Line De Novo Hybrid Assembly: An Optical Mapping Approach.</title>
        <authorList>
            <person name="Kananen K."/>
            <person name="Auerbach J.A."/>
            <person name="Kautto E."/>
            <person name="Blachly J.S."/>
        </authorList>
    </citation>
    <scope>NUCLEOTIDE SEQUENCE [LARGE SCALE GENOMIC DNA]</scope>
    <source>
        <strain evidence="1">B95-8</strain>
        <tissue evidence="1">Cell line</tissue>
    </source>
</reference>
<sequence>MKLLPIPFAGAVGLPSKEYNAQAHFSPKELEASWSPPPGDIPKYFPNPALPATPHFTTLHAFQSLQSAPGKSPEGIFESCLPSPRPVGSHSFPEAVQLCRAPCPSAKPVARPAPCTELTFSVGPISPSWGPELCQDVKCGEDAWQEECNKGGFSLADTASPSRVLKRPIEFMCAQLPNPVLDSISIIDTPGILSGEKQRISRGLQALSL</sequence>
<comment type="caution">
    <text evidence="1">The sequence shown here is derived from an EMBL/GenBank/DDBJ whole genome shotgun (WGS) entry which is preliminary data.</text>
</comment>
<dbReference type="Proteomes" id="UP001266305">
    <property type="component" value="Unassembled WGS sequence"/>
</dbReference>
<dbReference type="EMBL" id="JASSZA010000010">
    <property type="protein sequence ID" value="KAK2100204.1"/>
    <property type="molecule type" value="Genomic_DNA"/>
</dbReference>
<organism evidence="1 2">
    <name type="scientific">Saguinus oedipus</name>
    <name type="common">Cotton-top tamarin</name>
    <name type="synonym">Oedipomidas oedipus</name>
    <dbReference type="NCBI Taxonomy" id="9490"/>
    <lineage>
        <taxon>Eukaryota</taxon>
        <taxon>Metazoa</taxon>
        <taxon>Chordata</taxon>
        <taxon>Craniata</taxon>
        <taxon>Vertebrata</taxon>
        <taxon>Euteleostomi</taxon>
        <taxon>Mammalia</taxon>
        <taxon>Eutheria</taxon>
        <taxon>Euarchontoglires</taxon>
        <taxon>Primates</taxon>
        <taxon>Haplorrhini</taxon>
        <taxon>Platyrrhini</taxon>
        <taxon>Cebidae</taxon>
        <taxon>Callitrichinae</taxon>
        <taxon>Saguinus</taxon>
    </lineage>
</organism>
<evidence type="ECO:0000313" key="1">
    <source>
        <dbReference type="EMBL" id="KAK2100204.1"/>
    </source>
</evidence>
<name>A0ABQ9USX6_SAGOE</name>
<evidence type="ECO:0000313" key="2">
    <source>
        <dbReference type="Proteomes" id="UP001266305"/>
    </source>
</evidence>
<accession>A0ABQ9USX6</accession>
<gene>
    <name evidence="1" type="ORF">P7K49_021552</name>
</gene>
<protein>
    <submittedName>
        <fullName evidence="1">Uncharacterized protein</fullName>
    </submittedName>
</protein>
<keyword evidence="2" id="KW-1185">Reference proteome</keyword>